<feature type="region of interest" description="Disordered" evidence="1">
    <location>
        <begin position="410"/>
        <end position="469"/>
    </location>
</feature>
<feature type="compositionally biased region" description="Basic and acidic residues" evidence="1">
    <location>
        <begin position="109"/>
        <end position="123"/>
    </location>
</feature>
<keyword evidence="3" id="KW-1185">Reference proteome</keyword>
<feature type="compositionally biased region" description="Low complexity" evidence="1">
    <location>
        <begin position="79"/>
        <end position="90"/>
    </location>
</feature>
<feature type="region of interest" description="Disordered" evidence="1">
    <location>
        <begin position="295"/>
        <end position="329"/>
    </location>
</feature>
<feature type="region of interest" description="Disordered" evidence="1">
    <location>
        <begin position="222"/>
        <end position="282"/>
    </location>
</feature>
<feature type="region of interest" description="Disordered" evidence="1">
    <location>
        <begin position="158"/>
        <end position="182"/>
    </location>
</feature>
<organism evidence="2 3">
    <name type="scientific">Kingdonia uniflora</name>
    <dbReference type="NCBI Taxonomy" id="39325"/>
    <lineage>
        <taxon>Eukaryota</taxon>
        <taxon>Viridiplantae</taxon>
        <taxon>Streptophyta</taxon>
        <taxon>Embryophyta</taxon>
        <taxon>Tracheophyta</taxon>
        <taxon>Spermatophyta</taxon>
        <taxon>Magnoliopsida</taxon>
        <taxon>Ranunculales</taxon>
        <taxon>Circaeasteraceae</taxon>
        <taxon>Kingdonia</taxon>
    </lineage>
</organism>
<feature type="compositionally biased region" description="Low complexity" evidence="1">
    <location>
        <begin position="445"/>
        <end position="454"/>
    </location>
</feature>
<proteinExistence type="predicted"/>
<evidence type="ECO:0000313" key="3">
    <source>
        <dbReference type="Proteomes" id="UP000541444"/>
    </source>
</evidence>
<feature type="region of interest" description="Disordered" evidence="1">
    <location>
        <begin position="72"/>
        <end position="140"/>
    </location>
</feature>
<sequence>MCRRNCWRRCCWGSSRRKGQRERRCCAAAIDGAVGAASKGALIVGFGSDNGFIVGAGISRQFRIVKDNRVNPNSNKEITQASNQSSTSTNELIVPNVSNRGKIPTTYRSDQKHLGPRNLERPKSSQTSNGPSFLGVARARDGKYIDTNRKGILDETRARIQTSSSQVQGLKSHSSRPYSPTLASNTSVVGLYFSSSDPVHVPSPDSRSSGVVGAIKREVGVVGVRRQPSDNSGRNSSVLNGSVSNSLPGMETPTSSESVKPSVGTTKMNERDKSTTTESAVSSISVNKAILGNQQSSRQHPHLTGHQKASQFNMEWKPKSSQKSTISGVTGTSATPILSLTDDFAELEIISDQLKEKLSEINLSGDEHVIIPQHLRVLESERVKLTFGSFGAEFDSNKGFLSQSLPLENAEHESTGGHSASVSAPSTSSEDVNQVDLLDVQDRQSGSGSPASAEAADHPFPDKEYQSPRNLEGYVDIGLVRNDSLSYTQSEPQQRQDHPEMLGFQAYDSQSGYDMPFFRQTTEESFRGQGGVPSPAEALGSHTSNSIPASTVGMVQQQQMAQMYPQVHLSHYPNYMPYRQYVSPVFVPPPMAMPGYSSSPAYPHPSSNNAYMLMPGGNSHLSAGGLKYGTTQYKPFPGVTPTGFGSYTNGAGYAVNAQGTVGGATSLEDSTRIKYKEGNLYAPNPQAETSEMWIQPSPRDITSMQSAPYYNLAGQGPHAAAYMQSHTGHASYNVAAAAQQNAHVQFPGLYHHPSPQQAPIPNPHHMVPGNVGVSLTPGTPGSQTYQQPQLGHINWTTNF</sequence>
<dbReference type="OrthoDB" id="657470at2759"/>
<dbReference type="EMBL" id="JACGCM010001713">
    <property type="protein sequence ID" value="KAF6151126.1"/>
    <property type="molecule type" value="Genomic_DNA"/>
</dbReference>
<dbReference type="PANTHER" id="PTHR47070:SF2">
    <property type="entry name" value="OS06G0206100 PROTEIN"/>
    <property type="match status" value="1"/>
</dbReference>
<name>A0A7J7M8D1_9MAGN</name>
<dbReference type="Proteomes" id="UP000541444">
    <property type="component" value="Unassembled WGS sequence"/>
</dbReference>
<feature type="compositionally biased region" description="Polar residues" evidence="1">
    <location>
        <begin position="252"/>
        <end position="267"/>
    </location>
</feature>
<feature type="compositionally biased region" description="Low complexity" evidence="1">
    <location>
        <begin position="419"/>
        <end position="438"/>
    </location>
</feature>
<accession>A0A7J7M8D1</accession>
<feature type="compositionally biased region" description="Low complexity" evidence="1">
    <location>
        <begin position="231"/>
        <end position="247"/>
    </location>
</feature>
<feature type="compositionally biased region" description="Polar residues" evidence="1">
    <location>
        <begin position="307"/>
        <end position="329"/>
    </location>
</feature>
<evidence type="ECO:0008006" key="4">
    <source>
        <dbReference type="Google" id="ProtNLM"/>
    </source>
</evidence>
<reference evidence="2 3" key="1">
    <citation type="journal article" date="2020" name="IScience">
        <title>Genome Sequencing of the Endangered Kingdonia uniflora (Circaeasteraceae, Ranunculales) Reveals Potential Mechanisms of Evolutionary Specialization.</title>
        <authorList>
            <person name="Sun Y."/>
            <person name="Deng T."/>
            <person name="Zhang A."/>
            <person name="Moore M.J."/>
            <person name="Landis J.B."/>
            <person name="Lin N."/>
            <person name="Zhang H."/>
            <person name="Zhang X."/>
            <person name="Huang J."/>
            <person name="Zhang X."/>
            <person name="Sun H."/>
            <person name="Wang H."/>
        </authorList>
    </citation>
    <scope>NUCLEOTIDE SEQUENCE [LARGE SCALE GENOMIC DNA]</scope>
    <source>
        <strain evidence="2">TB1705</strain>
        <tissue evidence="2">Leaf</tissue>
    </source>
</reference>
<evidence type="ECO:0000256" key="1">
    <source>
        <dbReference type="SAM" id="MobiDB-lite"/>
    </source>
</evidence>
<feature type="compositionally biased region" description="Basic and acidic residues" evidence="1">
    <location>
        <begin position="455"/>
        <end position="466"/>
    </location>
</feature>
<dbReference type="AlphaFoldDB" id="A0A7J7M8D1"/>
<protein>
    <recommendedName>
        <fullName evidence="4">GBF-interacting protein 1 N-terminal domain-containing protein</fullName>
    </recommendedName>
</protein>
<feature type="compositionally biased region" description="Polar residues" evidence="1">
    <location>
        <begin position="159"/>
        <end position="182"/>
    </location>
</feature>
<evidence type="ECO:0000313" key="2">
    <source>
        <dbReference type="EMBL" id="KAF6151126.1"/>
    </source>
</evidence>
<gene>
    <name evidence="2" type="ORF">GIB67_002378</name>
</gene>
<dbReference type="PANTHER" id="PTHR47070">
    <property type="entry name" value="HYDROXYPROLINE-RICH GLYCOPROTEIN-LIKE"/>
    <property type="match status" value="1"/>
</dbReference>
<comment type="caution">
    <text evidence="2">The sequence shown here is derived from an EMBL/GenBank/DDBJ whole genome shotgun (WGS) entry which is preliminary data.</text>
</comment>